<dbReference type="AlphaFoldDB" id="A0A3M0A7I2"/>
<evidence type="ECO:0000313" key="2">
    <source>
        <dbReference type="Proteomes" id="UP000267187"/>
    </source>
</evidence>
<dbReference type="Proteomes" id="UP000267187">
    <property type="component" value="Unassembled WGS sequence"/>
</dbReference>
<organism evidence="1 2">
    <name type="scientific">Umboniibacter marinipuniceus</name>
    <dbReference type="NCBI Taxonomy" id="569599"/>
    <lineage>
        <taxon>Bacteria</taxon>
        <taxon>Pseudomonadati</taxon>
        <taxon>Pseudomonadota</taxon>
        <taxon>Gammaproteobacteria</taxon>
        <taxon>Cellvibrionales</taxon>
        <taxon>Cellvibrionaceae</taxon>
        <taxon>Umboniibacter</taxon>
    </lineage>
</organism>
<protein>
    <submittedName>
        <fullName evidence="1">Uncharacterized protein</fullName>
    </submittedName>
</protein>
<keyword evidence="2" id="KW-1185">Reference proteome</keyword>
<dbReference type="RefSeq" id="WP_121877409.1">
    <property type="nucleotide sequence ID" value="NZ_REFJ01000005.1"/>
</dbReference>
<comment type="caution">
    <text evidence="1">The sequence shown here is derived from an EMBL/GenBank/DDBJ whole genome shotgun (WGS) entry which is preliminary data.</text>
</comment>
<name>A0A3M0A7I2_9GAMM</name>
<gene>
    <name evidence="1" type="ORF">DFR27_2107</name>
</gene>
<accession>A0A3M0A7I2</accession>
<dbReference type="EMBL" id="REFJ01000005">
    <property type="protein sequence ID" value="RMA78768.1"/>
    <property type="molecule type" value="Genomic_DNA"/>
</dbReference>
<proteinExistence type="predicted"/>
<evidence type="ECO:0000313" key="1">
    <source>
        <dbReference type="EMBL" id="RMA78768.1"/>
    </source>
</evidence>
<reference evidence="1 2" key="1">
    <citation type="submission" date="2018-10" db="EMBL/GenBank/DDBJ databases">
        <title>Genomic Encyclopedia of Type Strains, Phase IV (KMG-IV): sequencing the most valuable type-strain genomes for metagenomic binning, comparative biology and taxonomic classification.</title>
        <authorList>
            <person name="Goeker M."/>
        </authorList>
    </citation>
    <scope>NUCLEOTIDE SEQUENCE [LARGE SCALE GENOMIC DNA]</scope>
    <source>
        <strain evidence="1 2">DSM 25080</strain>
    </source>
</reference>
<sequence>MSVKDKLNAITSGQASAEESAAIAAEAKARIVYLEDTVRQLQRDAHMAIHIKLCADALSDA</sequence>